<sequence>MNKNCLIQRKVLQSAKTKTISELDNCITSNDFPAVLLAFTKLEEKTKRLFENDEFVISHLPSHPDLDTIVENELEQNEMYLPHRAVFKESSLTTKIRPVFDASAKDENFISLNQCLATGPNYIEMIPSILNKFRKNRLGVISDILKAFLQISISPTDRDYLRFLRWENYEKREIKIYRHCRVVFGLSSNPFLLMATIYHHLEKESRNEVAVQLKDSFYVDNVVYGVQNEIELQRFQTIACEIMLKAGFELTGWVSSSDQQNEEKTKCSVLGLLWGTKY</sequence>
<gene>
    <name evidence="1" type="primary">g.10458</name>
    <name evidence="1" type="ORF">TNIN_156671</name>
</gene>
<dbReference type="OrthoDB" id="6432181at2759"/>
<dbReference type="Gene3D" id="3.30.70.270">
    <property type="match status" value="1"/>
</dbReference>
<reference evidence="1" key="1">
    <citation type="submission" date="2020-08" db="EMBL/GenBank/DDBJ databases">
        <title>Multicomponent nature underlies the extraordinary mechanical properties of spider dragline silk.</title>
        <authorList>
            <person name="Kono N."/>
            <person name="Nakamura H."/>
            <person name="Mori M."/>
            <person name="Yoshida Y."/>
            <person name="Ohtoshi R."/>
            <person name="Malay A.D."/>
            <person name="Moran D.A.P."/>
            <person name="Tomita M."/>
            <person name="Numata K."/>
            <person name="Arakawa K."/>
        </authorList>
    </citation>
    <scope>NUCLEOTIDE SEQUENCE</scope>
</reference>
<dbReference type="InterPro" id="IPR043128">
    <property type="entry name" value="Rev_trsase/Diguanyl_cyclase"/>
</dbReference>
<keyword evidence="2" id="KW-1185">Reference proteome</keyword>
<dbReference type="InterPro" id="IPR043502">
    <property type="entry name" value="DNA/RNA_pol_sf"/>
</dbReference>
<evidence type="ECO:0000313" key="1">
    <source>
        <dbReference type="EMBL" id="GFY53694.1"/>
    </source>
</evidence>
<comment type="caution">
    <text evidence="1">The sequence shown here is derived from an EMBL/GenBank/DDBJ whole genome shotgun (WGS) entry which is preliminary data.</text>
</comment>
<dbReference type="SUPFAM" id="SSF56672">
    <property type="entry name" value="DNA/RNA polymerases"/>
    <property type="match status" value="1"/>
</dbReference>
<proteinExistence type="predicted"/>
<name>A0A8X6XIA8_9ARAC</name>
<dbReference type="Gene3D" id="3.10.10.10">
    <property type="entry name" value="HIV Type 1 Reverse Transcriptase, subunit A, domain 1"/>
    <property type="match status" value="1"/>
</dbReference>
<dbReference type="PANTHER" id="PTHR47331">
    <property type="entry name" value="PHD-TYPE DOMAIN-CONTAINING PROTEIN"/>
    <property type="match status" value="1"/>
</dbReference>
<organism evidence="1 2">
    <name type="scientific">Trichonephila inaurata madagascariensis</name>
    <dbReference type="NCBI Taxonomy" id="2747483"/>
    <lineage>
        <taxon>Eukaryota</taxon>
        <taxon>Metazoa</taxon>
        <taxon>Ecdysozoa</taxon>
        <taxon>Arthropoda</taxon>
        <taxon>Chelicerata</taxon>
        <taxon>Arachnida</taxon>
        <taxon>Araneae</taxon>
        <taxon>Araneomorphae</taxon>
        <taxon>Entelegynae</taxon>
        <taxon>Araneoidea</taxon>
        <taxon>Nephilidae</taxon>
        <taxon>Trichonephila</taxon>
        <taxon>Trichonephila inaurata</taxon>
    </lineage>
</organism>
<dbReference type="PANTHER" id="PTHR47331:SF1">
    <property type="entry name" value="GAG-LIKE PROTEIN"/>
    <property type="match status" value="1"/>
</dbReference>
<evidence type="ECO:0000313" key="2">
    <source>
        <dbReference type="Proteomes" id="UP000886998"/>
    </source>
</evidence>
<dbReference type="Proteomes" id="UP000886998">
    <property type="component" value="Unassembled WGS sequence"/>
</dbReference>
<accession>A0A8X6XIA8</accession>
<dbReference type="GO" id="GO:0071897">
    <property type="term" value="P:DNA biosynthetic process"/>
    <property type="evidence" value="ECO:0007669"/>
    <property type="project" value="UniProtKB-ARBA"/>
</dbReference>
<protein>
    <submittedName>
        <fullName evidence="1">DUF1758 domain-containing protein</fullName>
    </submittedName>
</protein>
<dbReference type="EMBL" id="BMAV01009445">
    <property type="protein sequence ID" value="GFY53694.1"/>
    <property type="molecule type" value="Genomic_DNA"/>
</dbReference>
<dbReference type="AlphaFoldDB" id="A0A8X6XIA8"/>